<protein>
    <submittedName>
        <fullName evidence="2">Uncharacterized protein</fullName>
    </submittedName>
</protein>
<dbReference type="InterPro" id="IPR015947">
    <property type="entry name" value="PUA-like_sf"/>
</dbReference>
<dbReference type="InterPro" id="IPR046336">
    <property type="entry name" value="Lon_prtase_N_sf"/>
</dbReference>
<name>A0A9W5TAR7_BABOV</name>
<evidence type="ECO:0000256" key="1">
    <source>
        <dbReference type="SAM" id="SignalP"/>
    </source>
</evidence>
<evidence type="ECO:0000313" key="3">
    <source>
        <dbReference type="Proteomes" id="UP001057455"/>
    </source>
</evidence>
<dbReference type="EMBL" id="BLIY01000003">
    <property type="protein sequence ID" value="GFE53027.1"/>
    <property type="molecule type" value="Genomic_DNA"/>
</dbReference>
<feature type="chain" id="PRO_5040822217" evidence="1">
    <location>
        <begin position="24"/>
        <end position="433"/>
    </location>
</feature>
<dbReference type="AlphaFoldDB" id="A0A9W5TAR7"/>
<dbReference type="PANTHER" id="PTHR46732:SF8">
    <property type="entry name" value="ATP-DEPENDENT PROTEASE LA (LON) DOMAIN PROTEIN"/>
    <property type="match status" value="1"/>
</dbReference>
<reference evidence="2" key="1">
    <citation type="submission" date="2019-12" db="EMBL/GenBank/DDBJ databases">
        <title>Genome sequence of Babesia ovis.</title>
        <authorList>
            <person name="Yamagishi J."/>
            <person name="Sevinc F."/>
            <person name="Xuan X."/>
        </authorList>
    </citation>
    <scope>NUCLEOTIDE SEQUENCE</scope>
    <source>
        <strain evidence="2">Selcuk</strain>
    </source>
</reference>
<feature type="signal peptide" evidence="1">
    <location>
        <begin position="1"/>
        <end position="23"/>
    </location>
</feature>
<gene>
    <name evidence="2" type="ORF">BaOVIS_004310</name>
</gene>
<dbReference type="Proteomes" id="UP001057455">
    <property type="component" value="Unassembled WGS sequence"/>
</dbReference>
<dbReference type="Gene3D" id="2.30.130.40">
    <property type="entry name" value="LON domain-like"/>
    <property type="match status" value="1"/>
</dbReference>
<dbReference type="SUPFAM" id="SSF88697">
    <property type="entry name" value="PUA domain-like"/>
    <property type="match status" value="1"/>
</dbReference>
<dbReference type="PANTHER" id="PTHR46732">
    <property type="entry name" value="ATP-DEPENDENT PROTEASE LA (LON) DOMAIN PROTEIN"/>
    <property type="match status" value="1"/>
</dbReference>
<accession>A0A9W5TAR7</accession>
<sequence>MILWCFRVCCLTLFLAVCDIVSTFRLVHGPAAARRTPGCLRSDHIDEMMFECGIYSSNLRFPRNVDSELNPHSARDAATQTRLEEMSVELTTEQLENYQKRKEHIRIALPISGEVPWPSGGYLQELYCILEEHNRELLENELYKKGAANGDTSMDIDRLRKLVLPTQLYRIFDKPSSTKRFRLFPSTIKSDAPLVPGQVSTVTIPEVHRELLLDEIRSTNVFGIGVSFVDPPKSPNEAAEVSSHACMCEFVDITELDTTGRIIVRAVQRLSIEQMINSDEPLVLADVSLLEDERTPLRNPMVTHANARAIAKLYDRCNMEEAHLSRLTGRKEDAELVESREPFNEKLATMIRDIPVDGNHEYRILELTGFAALEFHADIETRMWAASKRDSEERLACAKTVLEEKSAYLKAKIAEASAPRKPLSTADFLETCS</sequence>
<comment type="caution">
    <text evidence="2">The sequence shown here is derived from an EMBL/GenBank/DDBJ whole genome shotgun (WGS) entry which is preliminary data.</text>
</comment>
<dbReference type="OrthoDB" id="347622at2759"/>
<keyword evidence="3" id="KW-1185">Reference proteome</keyword>
<keyword evidence="1" id="KW-0732">Signal</keyword>
<evidence type="ECO:0000313" key="2">
    <source>
        <dbReference type="EMBL" id="GFE53027.1"/>
    </source>
</evidence>
<organism evidence="2 3">
    <name type="scientific">Babesia ovis</name>
    <dbReference type="NCBI Taxonomy" id="5869"/>
    <lineage>
        <taxon>Eukaryota</taxon>
        <taxon>Sar</taxon>
        <taxon>Alveolata</taxon>
        <taxon>Apicomplexa</taxon>
        <taxon>Aconoidasida</taxon>
        <taxon>Piroplasmida</taxon>
        <taxon>Babesiidae</taxon>
        <taxon>Babesia</taxon>
    </lineage>
</organism>
<proteinExistence type="predicted"/>